<gene>
    <name evidence="1" type="ORF">C273_10542</name>
</gene>
<dbReference type="Proteomes" id="UP000009885">
    <property type="component" value="Unassembled WGS sequence"/>
</dbReference>
<organism evidence="1 2">
    <name type="scientific">Staphylococcus massiliensis S46</name>
    <dbReference type="NCBI Taxonomy" id="1229783"/>
    <lineage>
        <taxon>Bacteria</taxon>
        <taxon>Bacillati</taxon>
        <taxon>Bacillota</taxon>
        <taxon>Bacilli</taxon>
        <taxon>Bacillales</taxon>
        <taxon>Staphylococcaceae</taxon>
        <taxon>Staphylococcus</taxon>
    </lineage>
</organism>
<keyword evidence="2" id="KW-1185">Reference proteome</keyword>
<accession>K9ATI5</accession>
<dbReference type="PATRIC" id="fig|1229783.3.peg.2098"/>
<evidence type="ECO:0000313" key="2">
    <source>
        <dbReference type="Proteomes" id="UP000009885"/>
    </source>
</evidence>
<dbReference type="EMBL" id="AMSQ01000023">
    <property type="protein sequence ID" value="EKU45882.1"/>
    <property type="molecule type" value="Genomic_DNA"/>
</dbReference>
<dbReference type="AlphaFoldDB" id="K9ATI5"/>
<evidence type="ECO:0000313" key="1">
    <source>
        <dbReference type="EMBL" id="EKU45882.1"/>
    </source>
</evidence>
<protein>
    <submittedName>
        <fullName evidence="1">Uncharacterized protein</fullName>
    </submittedName>
</protein>
<comment type="caution">
    <text evidence="1">The sequence shown here is derived from an EMBL/GenBank/DDBJ whole genome shotgun (WGS) entry which is preliminary data.</text>
</comment>
<proteinExistence type="predicted"/>
<dbReference type="STRING" id="1229783.C273_10542"/>
<name>K9ATI5_9STAP</name>
<reference evidence="1 2" key="1">
    <citation type="journal article" date="2013" name="Genome Announc.">
        <title>Genome Sequence of Staphylococcus massiliensis Strain S46, Isolated from the Surface of Healthy Human Skin.</title>
        <authorList>
            <person name="Srivastav R."/>
            <person name="Singh A."/>
            <person name="Jangir P.K."/>
            <person name="Kumari C."/>
            <person name="Muduli S."/>
            <person name="Sharma R."/>
        </authorList>
    </citation>
    <scope>NUCLEOTIDE SEQUENCE [LARGE SCALE GENOMIC DNA]</scope>
    <source>
        <strain evidence="1 2">S46</strain>
    </source>
</reference>
<sequence>MKKYSLKRGFLVELGTQTTKYKCTKNRFIHNIENRFFNSYSKKKYKPTRNNPTPIALLKSFCHRTIHLVFFNTLANHPMIKKGMPCPIPYTSNKRVLLTNDPVIDAKAIIAIIIGVVHGDGVRPNKVPNE</sequence>